<feature type="coiled-coil region" evidence="1">
    <location>
        <begin position="93"/>
        <end position="120"/>
    </location>
</feature>
<gene>
    <name evidence="3" type="ORF">MTR67_048779</name>
</gene>
<evidence type="ECO:0000256" key="1">
    <source>
        <dbReference type="SAM" id="Coils"/>
    </source>
</evidence>
<feature type="compositionally biased region" description="Basic and acidic residues" evidence="2">
    <location>
        <begin position="21"/>
        <end position="37"/>
    </location>
</feature>
<organism evidence="3 4">
    <name type="scientific">Solanum verrucosum</name>
    <dbReference type="NCBI Taxonomy" id="315347"/>
    <lineage>
        <taxon>Eukaryota</taxon>
        <taxon>Viridiplantae</taxon>
        <taxon>Streptophyta</taxon>
        <taxon>Embryophyta</taxon>
        <taxon>Tracheophyta</taxon>
        <taxon>Spermatophyta</taxon>
        <taxon>Magnoliopsida</taxon>
        <taxon>eudicotyledons</taxon>
        <taxon>Gunneridae</taxon>
        <taxon>Pentapetalae</taxon>
        <taxon>asterids</taxon>
        <taxon>lamiids</taxon>
        <taxon>Solanales</taxon>
        <taxon>Solanaceae</taxon>
        <taxon>Solanoideae</taxon>
        <taxon>Solaneae</taxon>
        <taxon>Solanum</taxon>
    </lineage>
</organism>
<evidence type="ECO:0000313" key="4">
    <source>
        <dbReference type="Proteomes" id="UP001234989"/>
    </source>
</evidence>
<name>A0AAF0V1H3_SOLVR</name>
<proteinExistence type="predicted"/>
<keyword evidence="1" id="KW-0175">Coiled coil</keyword>
<sequence>MRQSMFRKSIVKSNKLKNKVVPEKKKSVLEKKSGKDAKPRKRLANNVILPESGDPFENIVAGEDEVYKFRLLEPRDYNAEILKLKPKESSHGLDMLTKEVIELRKELIKANENHKALEKKKDLGFNQIKEFVVNSNKQLFEDISLLFAKSDGSSSVIRKARNHITGRHFG</sequence>
<dbReference type="AlphaFoldDB" id="A0AAF0V1H3"/>
<dbReference type="Proteomes" id="UP001234989">
    <property type="component" value="Chromosome 11"/>
</dbReference>
<evidence type="ECO:0000256" key="2">
    <source>
        <dbReference type="SAM" id="MobiDB-lite"/>
    </source>
</evidence>
<protein>
    <submittedName>
        <fullName evidence="3">Uncharacterized protein</fullName>
    </submittedName>
</protein>
<accession>A0AAF0V1H3</accession>
<feature type="region of interest" description="Disordered" evidence="2">
    <location>
        <begin position="21"/>
        <end position="43"/>
    </location>
</feature>
<keyword evidence="4" id="KW-1185">Reference proteome</keyword>
<reference evidence="3" key="1">
    <citation type="submission" date="2023-08" db="EMBL/GenBank/DDBJ databases">
        <title>A de novo genome assembly of Solanum verrucosum Schlechtendal, a Mexican diploid species geographically isolated from the other diploid A-genome species in potato relatives.</title>
        <authorList>
            <person name="Hosaka K."/>
        </authorList>
    </citation>
    <scope>NUCLEOTIDE SEQUENCE</scope>
    <source>
        <tissue evidence="3">Young leaves</tissue>
    </source>
</reference>
<evidence type="ECO:0000313" key="3">
    <source>
        <dbReference type="EMBL" id="WMV55394.1"/>
    </source>
</evidence>
<dbReference type="EMBL" id="CP133622">
    <property type="protein sequence ID" value="WMV55394.1"/>
    <property type="molecule type" value="Genomic_DNA"/>
</dbReference>